<dbReference type="AlphaFoldDB" id="A0AA46YJ43"/>
<dbReference type="EMBL" id="CP094970">
    <property type="protein sequence ID" value="UYM03837.1"/>
    <property type="molecule type" value="Genomic_DNA"/>
</dbReference>
<accession>A0AA46YJ43</accession>
<name>A0AA46YJ43_9ACTN</name>
<dbReference type="Proteomes" id="UP001164390">
    <property type="component" value="Chromosome"/>
</dbReference>
<dbReference type="RefSeq" id="WP_271632479.1">
    <property type="nucleotide sequence ID" value="NZ_CP094970.1"/>
</dbReference>
<organism evidence="1 2">
    <name type="scientific">Solicola gregarius</name>
    <dbReference type="NCBI Taxonomy" id="2908642"/>
    <lineage>
        <taxon>Bacteria</taxon>
        <taxon>Bacillati</taxon>
        <taxon>Actinomycetota</taxon>
        <taxon>Actinomycetes</taxon>
        <taxon>Propionibacteriales</taxon>
        <taxon>Nocardioidaceae</taxon>
        <taxon>Solicola</taxon>
    </lineage>
</organism>
<evidence type="ECO:0000313" key="1">
    <source>
        <dbReference type="EMBL" id="UYM03837.1"/>
    </source>
</evidence>
<dbReference type="SUPFAM" id="SSF109854">
    <property type="entry name" value="DinB/YfiT-like putative metalloenzymes"/>
    <property type="match status" value="1"/>
</dbReference>
<dbReference type="KEGG" id="sgrg:L0C25_14955"/>
<evidence type="ECO:0000313" key="2">
    <source>
        <dbReference type="Proteomes" id="UP001164390"/>
    </source>
</evidence>
<dbReference type="InterPro" id="IPR007061">
    <property type="entry name" value="MST-like"/>
</dbReference>
<reference evidence="1" key="1">
    <citation type="submission" date="2022-01" db="EMBL/GenBank/DDBJ databases">
        <title>Nocardioidaceae gen. sp. A5X3R13.</title>
        <authorList>
            <person name="Lopez Marin M.A."/>
            <person name="Uhlik O."/>
        </authorList>
    </citation>
    <scope>NUCLEOTIDE SEQUENCE</scope>
    <source>
        <strain evidence="1">A5X3R13</strain>
    </source>
</reference>
<dbReference type="InterPro" id="IPR034660">
    <property type="entry name" value="DinB/YfiT-like"/>
</dbReference>
<sequence length="171" mass="19482">MRFLPEPSDQLSDPAELLPAYLDFYRSTLLAKLDGLSDDDLRRSILPSGWTPLELLKHLTYVERRWLVWGFEAEPVDAPWGDHDPDTERWHVDADETLHGLRAEFLDQCERSRSIVAAADLGDRASVGGRFATVDEAPYLSWILFHLVQEYARHVGHLDVVRELLDGSTGE</sequence>
<dbReference type="Pfam" id="PF04978">
    <property type="entry name" value="MST"/>
    <property type="match status" value="1"/>
</dbReference>
<keyword evidence="2" id="KW-1185">Reference proteome</keyword>
<gene>
    <name evidence="1" type="ORF">L0C25_14955</name>
</gene>
<proteinExistence type="predicted"/>
<protein>
    <submittedName>
        <fullName evidence="1">DinB family protein</fullName>
    </submittedName>
</protein>
<dbReference type="Gene3D" id="1.20.120.450">
    <property type="entry name" value="dinb family like domain"/>
    <property type="match status" value="1"/>
</dbReference>